<feature type="signal peptide" evidence="1">
    <location>
        <begin position="1"/>
        <end position="18"/>
    </location>
</feature>
<dbReference type="eggNOG" id="ENOG50347PR">
    <property type="taxonomic scope" value="Bacteria"/>
</dbReference>
<sequence length="298" mass="33847">MKRVILSFFIQVNIYAAACCGGSSAIPSLITGDNNSQFSLSQSMGTVVGRTYERNRNVFYTDNKEYKTFTTSLKGAHLITPLFQVGAGVSLVSKDNRDGTTKETKTLLGDTDLSLAYEYLPETFYSVWKPRGFVYLKHIFPTGKSNFETDTRLLTDVSGKGQHISSLGFVFTKIFRSIDWQIYNEFKYLHQESISNKEISHSFGDTQGLSFGYSPNNGAIRTQLGLSRHHFQEKDILINNVNQVSNREEYYDFEVGLNYMINDSTYSLTYSDQTIFGPTENTTLSRTISISWLERWPL</sequence>
<evidence type="ECO:0000313" key="3">
    <source>
        <dbReference type="Proteomes" id="UP000008963"/>
    </source>
</evidence>
<keyword evidence="3" id="KW-1185">Reference proteome</keyword>
<feature type="chain" id="PRO_5003154804" evidence="1">
    <location>
        <begin position="19"/>
        <end position="298"/>
    </location>
</feature>
<keyword evidence="2" id="KW-0449">Lipoprotein</keyword>
<dbReference type="HOGENOM" id="CLU_935855_0_0_7"/>
<evidence type="ECO:0000313" key="2">
    <source>
        <dbReference type="EMBL" id="CBW25582.1"/>
    </source>
</evidence>
<dbReference type="Proteomes" id="UP000008963">
    <property type="component" value="Chromosome"/>
</dbReference>
<proteinExistence type="predicted"/>
<organism evidence="2 3">
    <name type="scientific">Halobacteriovorax marinus (strain ATCC BAA-682 / DSM 15412 / SJ)</name>
    <name type="common">Bacteriovorax marinus</name>
    <dbReference type="NCBI Taxonomy" id="862908"/>
    <lineage>
        <taxon>Bacteria</taxon>
        <taxon>Pseudomonadati</taxon>
        <taxon>Bdellovibrionota</taxon>
        <taxon>Bacteriovoracia</taxon>
        <taxon>Bacteriovoracales</taxon>
        <taxon>Halobacteriovoraceae</taxon>
        <taxon>Halobacteriovorax</taxon>
    </lineage>
</organism>
<gene>
    <name evidence="2" type="ordered locus">BMS_0677</name>
</gene>
<dbReference type="EMBL" id="FQ312005">
    <property type="protein sequence ID" value="CBW25582.1"/>
    <property type="molecule type" value="Genomic_DNA"/>
</dbReference>
<keyword evidence="1" id="KW-0732">Signal</keyword>
<name>E1X5B0_HALMS</name>
<dbReference type="PATRIC" id="fig|862908.3.peg.650"/>
<accession>E1X5B0</accession>
<evidence type="ECO:0000256" key="1">
    <source>
        <dbReference type="SAM" id="SignalP"/>
    </source>
</evidence>
<dbReference type="KEGG" id="bmx:BMS_0677"/>
<protein>
    <submittedName>
        <fullName evidence="2">Lipoprotein</fullName>
    </submittedName>
</protein>
<dbReference type="AlphaFoldDB" id="E1X5B0"/>
<reference evidence="3" key="1">
    <citation type="journal article" date="2013" name="ISME J.">
        <title>A small predatory core genome in the divergent marine Bacteriovorax marinus SJ and the terrestrial Bdellovibrio bacteriovorus.</title>
        <authorList>
            <person name="Crossman L.C."/>
            <person name="Chen H."/>
            <person name="Cerdeno-Tarraga A.M."/>
            <person name="Brooks K."/>
            <person name="Quail M.A."/>
            <person name="Pineiro S.A."/>
            <person name="Hobley L."/>
            <person name="Sockett R.E."/>
            <person name="Bentley S.D."/>
            <person name="Parkhill J."/>
            <person name="Williams H.N."/>
            <person name="Stine O.C."/>
        </authorList>
    </citation>
    <scope>NUCLEOTIDE SEQUENCE [LARGE SCALE GENOMIC DNA]</scope>
    <source>
        <strain evidence="3">ATCC BAA-682 / DSM 15412 / SJ</strain>
    </source>
</reference>
<dbReference type="OrthoDB" id="5291637at2"/>
<dbReference type="STRING" id="862908.BMS_0677"/>
<dbReference type="RefSeq" id="WP_014243368.1">
    <property type="nucleotide sequence ID" value="NC_016620.1"/>
</dbReference>